<dbReference type="EMBL" id="VMNF01000011">
    <property type="protein sequence ID" value="TXC00439.1"/>
    <property type="molecule type" value="Genomic_DNA"/>
</dbReference>
<protein>
    <recommendedName>
        <fullName evidence="1">F-box domain-containing protein</fullName>
    </recommendedName>
</protein>
<evidence type="ECO:0000313" key="2">
    <source>
        <dbReference type="EMBL" id="TXC00439.1"/>
    </source>
</evidence>
<feature type="domain" description="F-box" evidence="1">
    <location>
        <begin position="7"/>
        <end position="51"/>
    </location>
</feature>
<dbReference type="InterPro" id="IPR001810">
    <property type="entry name" value="F-box_dom"/>
</dbReference>
<dbReference type="Proteomes" id="UP000321331">
    <property type="component" value="Unassembled WGS sequence"/>
</dbReference>
<comment type="caution">
    <text evidence="2">The sequence shown here is derived from an EMBL/GenBank/DDBJ whole genome shotgun (WGS) entry which is preliminary data.</text>
</comment>
<gene>
    <name evidence="2" type="ORF">FocTR4_00014389</name>
</gene>
<accession>A0A5C6SRC7</accession>
<dbReference type="PROSITE" id="PS50181">
    <property type="entry name" value="FBOX"/>
    <property type="match status" value="1"/>
</dbReference>
<evidence type="ECO:0000313" key="3">
    <source>
        <dbReference type="Proteomes" id="UP000321331"/>
    </source>
</evidence>
<organism evidence="2 3">
    <name type="scientific">Fusarium oxysporum f. sp. cubense</name>
    <dbReference type="NCBI Taxonomy" id="61366"/>
    <lineage>
        <taxon>Eukaryota</taxon>
        <taxon>Fungi</taxon>
        <taxon>Dikarya</taxon>
        <taxon>Ascomycota</taxon>
        <taxon>Pezizomycotina</taxon>
        <taxon>Sordariomycetes</taxon>
        <taxon>Hypocreomycetidae</taxon>
        <taxon>Hypocreales</taxon>
        <taxon>Nectriaceae</taxon>
        <taxon>Fusarium</taxon>
        <taxon>Fusarium oxysporum species complex</taxon>
    </lineage>
</organism>
<dbReference type="Pfam" id="PF00646">
    <property type="entry name" value="F-box"/>
    <property type="match status" value="1"/>
</dbReference>
<sequence length="306" mass="35247">MSTNSRSRSLLELPVDVMLCILDHAELHALFFLSQTCKTMQRLAKRDFRTMANTNVEGKVDFLLGLAYVLPDLYFCRQCCKLHTVNRPPTSVIPLLCRDNSINHRCSWISYDVQHQHVQLALKYNHLGELYRDALVPIMQPYYKSCFGSYWGSYVSFSATPEIQSGRFLLHEKWHLNANLDPSPWRSNVYIPICNHLDFMGRKPLARPIGRLQGASWSLIRHVTGFEDLKQEPRRSPRGSCKVCLTSYDCSVSKANGVIINATHDYGSFSSLDEWKRRRRIRHGVWISSTTDFVFVENVSGEFDAH</sequence>
<evidence type="ECO:0000259" key="1">
    <source>
        <dbReference type="PROSITE" id="PS50181"/>
    </source>
</evidence>
<reference evidence="2 3" key="1">
    <citation type="submission" date="2019-07" db="EMBL/GenBank/DDBJ databases">
        <title>The First High-Quality Draft Genome Sequence of the Causal Agent of the Current Panama Disease Epidemic.</title>
        <authorList>
            <person name="Warmington R.J."/>
            <person name="Kay W."/>
            <person name="Jeffries A."/>
            <person name="Bebber D."/>
            <person name="Moore K."/>
            <person name="Studholme D.J."/>
        </authorList>
    </citation>
    <scope>NUCLEOTIDE SEQUENCE [LARGE SCALE GENOMIC DNA]</scope>
    <source>
        <strain evidence="2 3">TR4</strain>
    </source>
</reference>
<proteinExistence type="predicted"/>
<name>A0A5C6SRC7_FUSOC</name>
<dbReference type="AlphaFoldDB" id="A0A5C6SRC7"/>